<dbReference type="PANTHER" id="PTHR31460:SF0">
    <property type="entry name" value="CALCIUM-DEPENDENT PHOSPHOTRIESTERASE SUPERFAMILY PROTEIN-RELATED"/>
    <property type="match status" value="1"/>
</dbReference>
<dbReference type="InterPro" id="IPR011042">
    <property type="entry name" value="6-blade_b-propeller_TolB-like"/>
</dbReference>
<gene>
    <name evidence="2" type="ORF">Scep_008867</name>
</gene>
<dbReference type="SUPFAM" id="SSF63829">
    <property type="entry name" value="Calcium-dependent phosphotriesterase"/>
    <property type="match status" value="1"/>
</dbReference>
<feature type="chain" id="PRO_5042946511" evidence="1">
    <location>
        <begin position="27"/>
        <end position="332"/>
    </location>
</feature>
<organism evidence="2 3">
    <name type="scientific">Stephania cephalantha</name>
    <dbReference type="NCBI Taxonomy" id="152367"/>
    <lineage>
        <taxon>Eukaryota</taxon>
        <taxon>Viridiplantae</taxon>
        <taxon>Streptophyta</taxon>
        <taxon>Embryophyta</taxon>
        <taxon>Tracheophyta</taxon>
        <taxon>Spermatophyta</taxon>
        <taxon>Magnoliopsida</taxon>
        <taxon>Ranunculales</taxon>
        <taxon>Menispermaceae</taxon>
        <taxon>Menispermoideae</taxon>
        <taxon>Cissampelideae</taxon>
        <taxon>Stephania</taxon>
    </lineage>
</organism>
<dbReference type="Proteomes" id="UP001419268">
    <property type="component" value="Unassembled WGS sequence"/>
</dbReference>
<accession>A0AAP0JSJ9</accession>
<sequence>MATSVFCSPKFLLLSLLISAVPLALLVSLERSISTAHVYQYKSNGWFRESCKWDEENRRFLVSYFEGGVGEVSVSGDRRSERGLEERTVLIDADVAAGNSSLGIVIDRPRNRLLVVYGDVVWNRFAALGCYDLDTWRRLFLTTLTPLPGDNEKALADDVAVDVDGNAYVGDAKSSKIWKVGVNGELLSVIRSPLFKHDKWYKNMVGLNGIVYHPNGYLLVIHTSSGTLYKIDPKSEAVKVVKLVRGSLAFGDGLELLSPTELVVAAAAPSARLVESRDGWETAAVVGRFSGPLHRMATAATVKEGKVFVSHLVGLGFPNKKHVIVEAVFDRS</sequence>
<dbReference type="PANTHER" id="PTHR31460">
    <property type="match status" value="1"/>
</dbReference>
<dbReference type="GO" id="GO:0005783">
    <property type="term" value="C:endoplasmic reticulum"/>
    <property type="evidence" value="ECO:0007669"/>
    <property type="project" value="TreeGrafter"/>
</dbReference>
<dbReference type="InterPro" id="IPR053224">
    <property type="entry name" value="Sensory_adhesion_molecule"/>
</dbReference>
<protein>
    <submittedName>
        <fullName evidence="2">Uncharacterized protein</fullName>
    </submittedName>
</protein>
<dbReference type="EMBL" id="JBBNAG010000004">
    <property type="protein sequence ID" value="KAK9139186.1"/>
    <property type="molecule type" value="Genomic_DNA"/>
</dbReference>
<keyword evidence="1" id="KW-0732">Signal</keyword>
<dbReference type="AlphaFoldDB" id="A0AAP0JSJ9"/>
<name>A0AAP0JSJ9_9MAGN</name>
<proteinExistence type="predicted"/>
<evidence type="ECO:0000256" key="1">
    <source>
        <dbReference type="SAM" id="SignalP"/>
    </source>
</evidence>
<comment type="caution">
    <text evidence="2">The sequence shown here is derived from an EMBL/GenBank/DDBJ whole genome shotgun (WGS) entry which is preliminary data.</text>
</comment>
<evidence type="ECO:0000313" key="2">
    <source>
        <dbReference type="EMBL" id="KAK9139186.1"/>
    </source>
</evidence>
<keyword evidence="3" id="KW-1185">Reference proteome</keyword>
<evidence type="ECO:0000313" key="3">
    <source>
        <dbReference type="Proteomes" id="UP001419268"/>
    </source>
</evidence>
<reference evidence="2 3" key="1">
    <citation type="submission" date="2024-01" db="EMBL/GenBank/DDBJ databases">
        <title>Genome assemblies of Stephania.</title>
        <authorList>
            <person name="Yang L."/>
        </authorList>
    </citation>
    <scope>NUCLEOTIDE SEQUENCE [LARGE SCALE GENOMIC DNA]</scope>
    <source>
        <strain evidence="2">JXDWG</strain>
        <tissue evidence="2">Leaf</tissue>
    </source>
</reference>
<feature type="signal peptide" evidence="1">
    <location>
        <begin position="1"/>
        <end position="26"/>
    </location>
</feature>
<dbReference type="Gene3D" id="2.120.10.30">
    <property type="entry name" value="TolB, C-terminal domain"/>
    <property type="match status" value="1"/>
</dbReference>